<evidence type="ECO:0000256" key="4">
    <source>
        <dbReference type="ARBA" id="ARBA00022679"/>
    </source>
</evidence>
<evidence type="ECO:0000256" key="10">
    <source>
        <dbReference type="ARBA" id="ARBA00049893"/>
    </source>
</evidence>
<comment type="catalytic activity">
    <reaction evidence="1">
        <text>inosine + phosphate = alpha-D-ribose 1-phosphate + hypoxanthine</text>
        <dbReference type="Rhea" id="RHEA:27646"/>
        <dbReference type="ChEBI" id="CHEBI:17368"/>
        <dbReference type="ChEBI" id="CHEBI:17596"/>
        <dbReference type="ChEBI" id="CHEBI:43474"/>
        <dbReference type="ChEBI" id="CHEBI:57720"/>
        <dbReference type="EC" id="2.4.2.1"/>
    </reaction>
    <physiologicalReaction direction="left-to-right" evidence="1">
        <dbReference type="Rhea" id="RHEA:27647"/>
    </physiologicalReaction>
</comment>
<dbReference type="InterPro" id="IPR003730">
    <property type="entry name" value="Cu_polyphenol_OxRdtase"/>
</dbReference>
<evidence type="ECO:0000313" key="12">
    <source>
        <dbReference type="Proteomes" id="UP000265489"/>
    </source>
</evidence>
<dbReference type="GO" id="GO:0017061">
    <property type="term" value="F:S-methyl-5-thioadenosine phosphorylase activity"/>
    <property type="evidence" value="ECO:0007669"/>
    <property type="project" value="UniProtKB-EC"/>
</dbReference>
<dbReference type="PANTHER" id="PTHR30616">
    <property type="entry name" value="UNCHARACTERIZED PROTEIN YFIH"/>
    <property type="match status" value="1"/>
</dbReference>
<evidence type="ECO:0000256" key="1">
    <source>
        <dbReference type="ARBA" id="ARBA00000553"/>
    </source>
</evidence>
<dbReference type="InterPro" id="IPR011324">
    <property type="entry name" value="Cytotoxic_necrot_fac-like_cat"/>
</dbReference>
<dbReference type="GO" id="GO:0005507">
    <property type="term" value="F:copper ion binding"/>
    <property type="evidence" value="ECO:0007669"/>
    <property type="project" value="TreeGrafter"/>
</dbReference>
<dbReference type="PANTHER" id="PTHR30616:SF2">
    <property type="entry name" value="PURINE NUCLEOSIDE PHOSPHORYLASE LACC1"/>
    <property type="match status" value="1"/>
</dbReference>
<keyword evidence="7" id="KW-0862">Zinc</keyword>
<evidence type="ECO:0000256" key="2">
    <source>
        <dbReference type="ARBA" id="ARBA00003215"/>
    </source>
</evidence>
<dbReference type="GO" id="GO:0016787">
    <property type="term" value="F:hydrolase activity"/>
    <property type="evidence" value="ECO:0007669"/>
    <property type="project" value="UniProtKB-KW"/>
</dbReference>
<evidence type="ECO:0000256" key="3">
    <source>
        <dbReference type="ARBA" id="ARBA00007353"/>
    </source>
</evidence>
<dbReference type="Proteomes" id="UP000265489">
    <property type="component" value="Unassembled WGS sequence"/>
</dbReference>
<comment type="catalytic activity">
    <reaction evidence="10">
        <text>S-methyl-5'-thioadenosine + phosphate = 5-(methylsulfanyl)-alpha-D-ribose 1-phosphate + adenine</text>
        <dbReference type="Rhea" id="RHEA:11852"/>
        <dbReference type="ChEBI" id="CHEBI:16708"/>
        <dbReference type="ChEBI" id="CHEBI:17509"/>
        <dbReference type="ChEBI" id="CHEBI:43474"/>
        <dbReference type="ChEBI" id="CHEBI:58533"/>
        <dbReference type="EC" id="2.4.2.28"/>
    </reaction>
    <physiologicalReaction direction="left-to-right" evidence="10">
        <dbReference type="Rhea" id="RHEA:11853"/>
    </physiologicalReaction>
</comment>
<evidence type="ECO:0000256" key="8">
    <source>
        <dbReference type="ARBA" id="ARBA00047989"/>
    </source>
</evidence>
<dbReference type="EMBL" id="QRYQ01000041">
    <property type="protein sequence ID" value="RGU88814.1"/>
    <property type="molecule type" value="Genomic_DNA"/>
</dbReference>
<protein>
    <submittedName>
        <fullName evidence="11">Laccase domain-containing protein</fullName>
    </submittedName>
</protein>
<keyword evidence="5" id="KW-0479">Metal-binding</keyword>
<evidence type="ECO:0000256" key="7">
    <source>
        <dbReference type="ARBA" id="ARBA00022833"/>
    </source>
</evidence>
<comment type="caution">
    <text evidence="11">The sequence shown here is derived from an EMBL/GenBank/DDBJ whole genome shotgun (WGS) entry which is preliminary data.</text>
</comment>
<keyword evidence="6" id="KW-0378">Hydrolase</keyword>
<reference evidence="11 12" key="1">
    <citation type="submission" date="2018-08" db="EMBL/GenBank/DDBJ databases">
        <title>A genome reference for cultivated species of the human gut microbiota.</title>
        <authorList>
            <person name="Zou Y."/>
            <person name="Xue W."/>
            <person name="Luo G."/>
        </authorList>
    </citation>
    <scope>NUCLEOTIDE SEQUENCE [LARGE SCALE GENOMIC DNA]</scope>
    <source>
        <strain evidence="11 12">AF15-20</strain>
    </source>
</reference>
<dbReference type="Gene3D" id="3.60.140.10">
    <property type="entry name" value="CNF1/YfiH-like putative cysteine hydrolases"/>
    <property type="match status" value="1"/>
</dbReference>
<dbReference type="InterPro" id="IPR038371">
    <property type="entry name" value="Cu_polyphenol_OxRdtase_sf"/>
</dbReference>
<comment type="catalytic activity">
    <reaction evidence="9">
        <text>adenosine + phosphate = alpha-D-ribose 1-phosphate + adenine</text>
        <dbReference type="Rhea" id="RHEA:27642"/>
        <dbReference type="ChEBI" id="CHEBI:16335"/>
        <dbReference type="ChEBI" id="CHEBI:16708"/>
        <dbReference type="ChEBI" id="CHEBI:43474"/>
        <dbReference type="ChEBI" id="CHEBI:57720"/>
        <dbReference type="EC" id="2.4.2.1"/>
    </reaction>
    <physiologicalReaction direction="left-to-right" evidence="9">
        <dbReference type="Rhea" id="RHEA:27643"/>
    </physiologicalReaction>
</comment>
<evidence type="ECO:0000256" key="9">
    <source>
        <dbReference type="ARBA" id="ARBA00048968"/>
    </source>
</evidence>
<comment type="similarity">
    <text evidence="3">Belongs to the purine nucleoside phosphorylase YfiH/LACC1 family.</text>
</comment>
<dbReference type="CDD" id="cd16833">
    <property type="entry name" value="YfiH"/>
    <property type="match status" value="1"/>
</dbReference>
<keyword evidence="4" id="KW-0808">Transferase</keyword>
<name>A0A395W7W6_9FIRM</name>
<evidence type="ECO:0000313" key="11">
    <source>
        <dbReference type="EMBL" id="RGU88814.1"/>
    </source>
</evidence>
<organism evidence="11 12">
    <name type="scientific">Holdemanella biformis</name>
    <dbReference type="NCBI Taxonomy" id="1735"/>
    <lineage>
        <taxon>Bacteria</taxon>
        <taxon>Bacillati</taxon>
        <taxon>Bacillota</taxon>
        <taxon>Erysipelotrichia</taxon>
        <taxon>Erysipelotrichales</taxon>
        <taxon>Erysipelotrichaceae</taxon>
        <taxon>Holdemanella</taxon>
    </lineage>
</organism>
<gene>
    <name evidence="11" type="ORF">DWW32_12630</name>
</gene>
<dbReference type="SUPFAM" id="SSF64438">
    <property type="entry name" value="CNF1/YfiH-like putative cysteine hydrolases"/>
    <property type="match status" value="1"/>
</dbReference>
<dbReference type="AlphaFoldDB" id="A0A395W7W6"/>
<comment type="catalytic activity">
    <reaction evidence="8">
        <text>adenosine + H2O + H(+) = inosine + NH4(+)</text>
        <dbReference type="Rhea" id="RHEA:24408"/>
        <dbReference type="ChEBI" id="CHEBI:15377"/>
        <dbReference type="ChEBI" id="CHEBI:15378"/>
        <dbReference type="ChEBI" id="CHEBI:16335"/>
        <dbReference type="ChEBI" id="CHEBI:17596"/>
        <dbReference type="ChEBI" id="CHEBI:28938"/>
        <dbReference type="EC" id="3.5.4.4"/>
    </reaction>
    <physiologicalReaction direction="left-to-right" evidence="8">
        <dbReference type="Rhea" id="RHEA:24409"/>
    </physiologicalReaction>
</comment>
<proteinExistence type="inferred from homology"/>
<accession>A0A395W7W6</accession>
<evidence type="ECO:0000256" key="6">
    <source>
        <dbReference type="ARBA" id="ARBA00022801"/>
    </source>
</evidence>
<dbReference type="Pfam" id="PF02578">
    <property type="entry name" value="Cu-oxidase_4"/>
    <property type="match status" value="1"/>
</dbReference>
<sequence length="265" mass="30111">MYILEKLQMSIQKNKIIHINNEHIFGATTLKNIVLPEKNNTALHVCIDPEAVMINRKRLAEELNMPLDNWALPWQKHTNNMAHVTSSDKGKGAYDKNTSIMNVDAVYTTEPNILIGVFTADCLGILVVDETTPCLCAIHSGWKGTTLEITKKCLSELIEKDLIHPKSCHVYFSPSIQFDSLEVGMEVVEQMQQISIDTTPFIRYMPNEKAYIDNQGINIEMCKELGVPAQNIHPSVYDTKKELDTCFSYRNDKQTGEHFTFGYIK</sequence>
<evidence type="ECO:0000256" key="5">
    <source>
        <dbReference type="ARBA" id="ARBA00022723"/>
    </source>
</evidence>
<comment type="function">
    <text evidence="2">Purine nucleoside enzyme that catalyzes the phosphorolysis of adenosine and inosine nucleosides, yielding D-ribose 1-phosphate and the respective free bases, adenine and hypoxanthine. Also catalyzes the phosphorolysis of S-methyl-5'-thioadenosine into adenine and S-methyl-5-thio-alpha-D-ribose 1-phosphate. Also has adenosine deaminase activity.</text>
</comment>